<dbReference type="Proteomes" id="UP001494902">
    <property type="component" value="Unassembled WGS sequence"/>
</dbReference>
<proteinExistence type="predicted"/>
<dbReference type="EMBL" id="JBEDNQ010000001">
    <property type="protein sequence ID" value="MEQ3549036.1"/>
    <property type="molecule type" value="Genomic_DNA"/>
</dbReference>
<accession>A0ABV1K4I4</accession>
<dbReference type="PROSITE" id="PS51257">
    <property type="entry name" value="PROKAR_LIPOPROTEIN"/>
    <property type="match status" value="1"/>
</dbReference>
<dbReference type="PANTHER" id="PTHR43649:SF30">
    <property type="entry name" value="ABC TRANSPORTER SUBSTRATE-BINDING PROTEIN"/>
    <property type="match status" value="1"/>
</dbReference>
<sequence length="435" mass="46516">MGTRAPRTWIAVIALTTLLTGCGSAVEQQTAPGEIGGSVDYGYWGNPSRAERVAAVVEGFRSVHPGTRVSSQVGAYQSYIERLTVRAAGRDLPCVTSMQSTFFAPYATQGALLPLDDLIADGSIDVSDIPEDVLESGMAEGRQFMIPTGSYVRPVAYNADLLASTGVGPPPPGWDWAGYEQWLRAIDARLPEGVYATEIEGSNLMSLFSFVASHDQEFFDDDGLGFPPELLREWFAMWEGLTRDGVSVPASMIPDQTNNMESTPMARGVAVAGTKDIPHLTIHERVLQSSGLGDEVAWATNPVAVPGASGNVIGSNGLAISADCDNVATSAAFIDYFANDPAAISAYQSDNGVVPGSRSQQVLLDDADTPEGVQRSVRVLRELSEDSDIASMTYPQGIQILTGELRRLFEDIAFGRTDIDTAVESFYAEARQALS</sequence>
<dbReference type="Pfam" id="PF13416">
    <property type="entry name" value="SBP_bac_8"/>
    <property type="match status" value="1"/>
</dbReference>
<evidence type="ECO:0000313" key="2">
    <source>
        <dbReference type="EMBL" id="MEQ3549036.1"/>
    </source>
</evidence>
<dbReference type="RefSeq" id="WP_349296128.1">
    <property type="nucleotide sequence ID" value="NZ_JBEDNQ010000001.1"/>
</dbReference>
<name>A0ABV1K4I4_9PSEU</name>
<organism evidence="2 3">
    <name type="scientific">Pseudonocardia nematodicida</name>
    <dbReference type="NCBI Taxonomy" id="1206997"/>
    <lineage>
        <taxon>Bacteria</taxon>
        <taxon>Bacillati</taxon>
        <taxon>Actinomycetota</taxon>
        <taxon>Actinomycetes</taxon>
        <taxon>Pseudonocardiales</taxon>
        <taxon>Pseudonocardiaceae</taxon>
        <taxon>Pseudonocardia</taxon>
    </lineage>
</organism>
<comment type="caution">
    <text evidence="2">The sequence shown here is derived from an EMBL/GenBank/DDBJ whole genome shotgun (WGS) entry which is preliminary data.</text>
</comment>
<evidence type="ECO:0000256" key="1">
    <source>
        <dbReference type="SAM" id="SignalP"/>
    </source>
</evidence>
<reference evidence="2 3" key="1">
    <citation type="submission" date="2024-03" db="EMBL/GenBank/DDBJ databases">
        <title>Draft genome sequence of Pseudonocardia nematodicida JCM 31783.</title>
        <authorList>
            <person name="Butdee W."/>
            <person name="Duangmal K."/>
        </authorList>
    </citation>
    <scope>NUCLEOTIDE SEQUENCE [LARGE SCALE GENOMIC DNA]</scope>
    <source>
        <strain evidence="2 3">JCM 31783</strain>
    </source>
</reference>
<dbReference type="SUPFAM" id="SSF53850">
    <property type="entry name" value="Periplasmic binding protein-like II"/>
    <property type="match status" value="1"/>
</dbReference>
<dbReference type="PANTHER" id="PTHR43649">
    <property type="entry name" value="ARABINOSE-BINDING PROTEIN-RELATED"/>
    <property type="match status" value="1"/>
</dbReference>
<feature type="signal peptide" evidence="1">
    <location>
        <begin position="1"/>
        <end position="25"/>
    </location>
</feature>
<dbReference type="InterPro" id="IPR006059">
    <property type="entry name" value="SBP"/>
</dbReference>
<dbReference type="InterPro" id="IPR050490">
    <property type="entry name" value="Bact_solute-bd_prot1"/>
</dbReference>
<keyword evidence="1" id="KW-0732">Signal</keyword>
<gene>
    <name evidence="2" type="ORF">WIS52_01020</name>
</gene>
<dbReference type="Gene3D" id="3.40.190.10">
    <property type="entry name" value="Periplasmic binding protein-like II"/>
    <property type="match status" value="2"/>
</dbReference>
<keyword evidence="3" id="KW-1185">Reference proteome</keyword>
<evidence type="ECO:0000313" key="3">
    <source>
        <dbReference type="Proteomes" id="UP001494902"/>
    </source>
</evidence>
<feature type="chain" id="PRO_5045256381" evidence="1">
    <location>
        <begin position="26"/>
        <end position="435"/>
    </location>
</feature>
<protein>
    <submittedName>
        <fullName evidence="2">ABC transporter substrate-binding protein</fullName>
    </submittedName>
</protein>